<comment type="caution">
    <text evidence="4">The sequence shown here is derived from an EMBL/GenBank/DDBJ whole genome shotgun (WGS) entry which is preliminary data.</text>
</comment>
<dbReference type="CDD" id="cd05830">
    <property type="entry name" value="Sortase_E"/>
    <property type="match status" value="1"/>
</dbReference>
<accession>A0A4Y3RGJ4</accession>
<dbReference type="EMBL" id="BJMN01000010">
    <property type="protein sequence ID" value="GEB56028.1"/>
    <property type="molecule type" value="Genomic_DNA"/>
</dbReference>
<dbReference type="Pfam" id="PF04203">
    <property type="entry name" value="Sortase"/>
    <property type="match status" value="1"/>
</dbReference>
<feature type="compositionally biased region" description="Low complexity" evidence="3">
    <location>
        <begin position="74"/>
        <end position="89"/>
    </location>
</feature>
<evidence type="ECO:0000256" key="2">
    <source>
        <dbReference type="PIRSR" id="PIRSR605754-1"/>
    </source>
</evidence>
<dbReference type="InterPro" id="IPR023365">
    <property type="entry name" value="Sortase_dom-sf"/>
</dbReference>
<evidence type="ECO:0008006" key="6">
    <source>
        <dbReference type="Google" id="ProtNLM"/>
    </source>
</evidence>
<evidence type="ECO:0000256" key="1">
    <source>
        <dbReference type="ARBA" id="ARBA00022801"/>
    </source>
</evidence>
<dbReference type="RefSeq" id="WP_174867228.1">
    <property type="nucleotide sequence ID" value="NZ_BJMN01000010.1"/>
</dbReference>
<organism evidence="4 5">
    <name type="scientific">Streptomyces gardneri</name>
    <dbReference type="NCBI Taxonomy" id="66892"/>
    <lineage>
        <taxon>Bacteria</taxon>
        <taxon>Bacillati</taxon>
        <taxon>Actinomycetota</taxon>
        <taxon>Actinomycetes</taxon>
        <taxon>Kitasatosporales</taxon>
        <taxon>Streptomycetaceae</taxon>
        <taxon>Streptomyces</taxon>
    </lineage>
</organism>
<keyword evidence="1" id="KW-0378">Hydrolase</keyword>
<dbReference type="SUPFAM" id="SSF63817">
    <property type="entry name" value="Sortase"/>
    <property type="match status" value="1"/>
</dbReference>
<evidence type="ECO:0000313" key="4">
    <source>
        <dbReference type="EMBL" id="GEB56028.1"/>
    </source>
</evidence>
<feature type="active site" description="Proton donor/acceptor" evidence="2">
    <location>
        <position position="171"/>
    </location>
</feature>
<dbReference type="Proteomes" id="UP000315226">
    <property type="component" value="Unassembled WGS sequence"/>
</dbReference>
<feature type="active site" description="Acyl-thioester intermediate" evidence="2">
    <location>
        <position position="243"/>
    </location>
</feature>
<proteinExistence type="predicted"/>
<dbReference type="Gene3D" id="2.40.260.10">
    <property type="entry name" value="Sortase"/>
    <property type="match status" value="1"/>
</dbReference>
<feature type="region of interest" description="Disordered" evidence="3">
    <location>
        <begin position="74"/>
        <end position="118"/>
    </location>
</feature>
<dbReference type="GO" id="GO:0016787">
    <property type="term" value="F:hydrolase activity"/>
    <property type="evidence" value="ECO:0007669"/>
    <property type="project" value="UniProtKB-KW"/>
</dbReference>
<reference evidence="4 5" key="1">
    <citation type="submission" date="2019-06" db="EMBL/GenBank/DDBJ databases">
        <title>Whole genome shotgun sequence of Streptomyces gardneri NBRC 12865.</title>
        <authorList>
            <person name="Hosoyama A."/>
            <person name="Uohara A."/>
            <person name="Ohji S."/>
            <person name="Ichikawa N."/>
        </authorList>
    </citation>
    <scope>NUCLEOTIDE SEQUENCE [LARGE SCALE GENOMIC DNA]</scope>
    <source>
        <strain evidence="4 5">NBRC 12865</strain>
    </source>
</reference>
<sequence>MGAERGGFFRTGLLPGGTHSRRAPVAAVAAALLAGFAASAGCASGAGDAAGAGTPTGAHGPTSVIPAAPAITPAAPASTSAAPAITSVAPSPPPSAPPATSSPAPSPRGPVPAELSIPSIGVEDLDVVPYEGTTDDRAGTRIQDRGVAASPHGERGGVGPGDIGNYLVTAHRLSAGGPLRELPSVEVGDLVHVTAEGTVYTYEITETRSTSFRSTRSLAEQRAAVPGEPGEKPTRAMITLSTCATPEDNAAGNFWRDALHNPEHRIDKIGVLTSTRAA</sequence>
<protein>
    <recommendedName>
        <fullName evidence="6">Class E sortase</fullName>
    </recommendedName>
</protein>
<keyword evidence="5" id="KW-1185">Reference proteome</keyword>
<evidence type="ECO:0000256" key="3">
    <source>
        <dbReference type="SAM" id="MobiDB-lite"/>
    </source>
</evidence>
<dbReference type="InterPro" id="IPR005754">
    <property type="entry name" value="Sortase"/>
</dbReference>
<evidence type="ECO:0000313" key="5">
    <source>
        <dbReference type="Proteomes" id="UP000315226"/>
    </source>
</evidence>
<dbReference type="AlphaFoldDB" id="A0A4Y3RGJ4"/>
<gene>
    <name evidence="4" type="ORF">SGA01_16330</name>
</gene>
<name>A0A4Y3RGJ4_9ACTN</name>
<dbReference type="InterPro" id="IPR042003">
    <property type="entry name" value="Sortase_E"/>
</dbReference>